<feature type="signal peptide" evidence="1">
    <location>
        <begin position="1"/>
        <end position="25"/>
    </location>
</feature>
<keyword evidence="1" id="KW-0732">Signal</keyword>
<dbReference type="AlphaFoldDB" id="A0A2V2LD49"/>
<evidence type="ECO:0008006" key="4">
    <source>
        <dbReference type="Google" id="ProtNLM"/>
    </source>
</evidence>
<name>A0A2V2LD49_9RHOB</name>
<gene>
    <name evidence="2" type="ORF">DKT77_16485</name>
</gene>
<reference evidence="2 3" key="1">
    <citation type="submission" date="2018-05" db="EMBL/GenBank/DDBJ databases">
        <title>Rhodobacteraceae gen. nov., sp. nov. isolated from sea water.</title>
        <authorList>
            <person name="Ren Y."/>
        </authorList>
    </citation>
    <scope>NUCLEOTIDE SEQUENCE [LARGE SCALE GENOMIC DNA]</scope>
    <source>
        <strain evidence="2 3">TG-679</strain>
    </source>
</reference>
<evidence type="ECO:0000256" key="1">
    <source>
        <dbReference type="SAM" id="SignalP"/>
    </source>
</evidence>
<sequence length="279" mass="29867">MWAVLRVWLLSVGIGLCAAQAPAGAWPRAPGSGFVSVGFEAASTRNAFSTSGLEADPSPDFTGYRTLYAEIGVTQRLTFGIDAGQDDADNGAWAGRQITASLMGLPRTDGREDATDWLQKPTWAGVAFLRYAIGPLDARHRFAVQLGIGARSYEQLGLFYGLETIEHEPILRPAASWGMGFDSAWGPGWLALDGSLELRGNTGGRAVKLDATAGLAPEGRWTYMVQLQSGDYPGAEPFVKLVPGLVLRLWQGVSLETSAIWGLHGSDAVGTKAALWLEW</sequence>
<proteinExistence type="predicted"/>
<feature type="chain" id="PRO_5015977191" description="Transporter" evidence="1">
    <location>
        <begin position="26"/>
        <end position="279"/>
    </location>
</feature>
<keyword evidence="3" id="KW-1185">Reference proteome</keyword>
<evidence type="ECO:0000313" key="3">
    <source>
        <dbReference type="Proteomes" id="UP000245680"/>
    </source>
</evidence>
<dbReference type="Proteomes" id="UP000245680">
    <property type="component" value="Unassembled WGS sequence"/>
</dbReference>
<dbReference type="EMBL" id="QGKU01000048">
    <property type="protein sequence ID" value="PWR01711.1"/>
    <property type="molecule type" value="Genomic_DNA"/>
</dbReference>
<comment type="caution">
    <text evidence="2">The sequence shown here is derived from an EMBL/GenBank/DDBJ whole genome shotgun (WGS) entry which is preliminary data.</text>
</comment>
<evidence type="ECO:0000313" key="2">
    <source>
        <dbReference type="EMBL" id="PWR01711.1"/>
    </source>
</evidence>
<organism evidence="2 3">
    <name type="scientific">Meridianimarinicoccus roseus</name>
    <dbReference type="NCBI Taxonomy" id="2072018"/>
    <lineage>
        <taxon>Bacteria</taxon>
        <taxon>Pseudomonadati</taxon>
        <taxon>Pseudomonadota</taxon>
        <taxon>Alphaproteobacteria</taxon>
        <taxon>Rhodobacterales</taxon>
        <taxon>Paracoccaceae</taxon>
        <taxon>Meridianimarinicoccus</taxon>
    </lineage>
</organism>
<accession>A0A2V2LD49</accession>
<protein>
    <recommendedName>
        <fullName evidence="4">Transporter</fullName>
    </recommendedName>
</protein>